<evidence type="ECO:0008006" key="4">
    <source>
        <dbReference type="Google" id="ProtNLM"/>
    </source>
</evidence>
<keyword evidence="1" id="KW-0812">Transmembrane</keyword>
<organism evidence="2 3">
    <name type="scientific">Marinilabilia rubra</name>
    <dbReference type="NCBI Taxonomy" id="2162893"/>
    <lineage>
        <taxon>Bacteria</taxon>
        <taxon>Pseudomonadati</taxon>
        <taxon>Bacteroidota</taxon>
        <taxon>Bacteroidia</taxon>
        <taxon>Marinilabiliales</taxon>
        <taxon>Marinilabiliaceae</taxon>
        <taxon>Marinilabilia</taxon>
    </lineage>
</organism>
<dbReference type="Proteomes" id="UP000244956">
    <property type="component" value="Unassembled WGS sequence"/>
</dbReference>
<keyword evidence="1" id="KW-0472">Membrane</keyword>
<proteinExistence type="predicted"/>
<evidence type="ECO:0000313" key="3">
    <source>
        <dbReference type="Proteomes" id="UP000244956"/>
    </source>
</evidence>
<gene>
    <name evidence="2" type="ORF">DDZ16_10955</name>
</gene>
<keyword evidence="1" id="KW-1133">Transmembrane helix</keyword>
<dbReference type="EMBL" id="QEWP01000007">
    <property type="protein sequence ID" value="PWD99513.1"/>
    <property type="molecule type" value="Genomic_DNA"/>
</dbReference>
<dbReference type="AlphaFoldDB" id="A0A2U2B8Z2"/>
<sequence>MKCNDFNNKLAFREPLKDVTSEMHQHIETCASCMEAFKKTKALFAFIEEEKQVSVSPYINTRIRVQIENQRTRPKMIRPVFVTVMSVILVILGFFSAELFQNQSNMFDSAEIIASEYYFSDNPGTQLEEIWINTYQDE</sequence>
<keyword evidence="3" id="KW-1185">Reference proteome</keyword>
<reference evidence="2 3" key="1">
    <citation type="submission" date="2018-05" db="EMBL/GenBank/DDBJ databases">
        <title>Marinilabilia rubrum sp. nov., isolated from saltern sediment.</title>
        <authorList>
            <person name="Zhang R."/>
        </authorList>
    </citation>
    <scope>NUCLEOTIDE SEQUENCE [LARGE SCALE GENOMIC DNA]</scope>
    <source>
        <strain evidence="2 3">WTE16</strain>
    </source>
</reference>
<name>A0A2U2B8Z2_9BACT</name>
<protein>
    <recommendedName>
        <fullName evidence="4">Zinc-finger domain-containing protein</fullName>
    </recommendedName>
</protein>
<evidence type="ECO:0000256" key="1">
    <source>
        <dbReference type="SAM" id="Phobius"/>
    </source>
</evidence>
<dbReference type="OrthoDB" id="1120338at2"/>
<accession>A0A2U2B8Z2</accession>
<feature type="transmembrane region" description="Helical" evidence="1">
    <location>
        <begin position="80"/>
        <end position="100"/>
    </location>
</feature>
<evidence type="ECO:0000313" key="2">
    <source>
        <dbReference type="EMBL" id="PWD99513.1"/>
    </source>
</evidence>
<comment type="caution">
    <text evidence="2">The sequence shown here is derived from an EMBL/GenBank/DDBJ whole genome shotgun (WGS) entry which is preliminary data.</text>
</comment>
<dbReference type="RefSeq" id="WP_109264509.1">
    <property type="nucleotide sequence ID" value="NZ_QEWP01000007.1"/>
</dbReference>